<protein>
    <submittedName>
        <fullName evidence="1">Phage Gp37/Gp68 family protein</fullName>
    </submittedName>
</protein>
<accession>A0A415DG18</accession>
<evidence type="ECO:0000313" key="2">
    <source>
        <dbReference type="Proteomes" id="UP000283958"/>
    </source>
</evidence>
<comment type="caution">
    <text evidence="1">The sequence shown here is derived from an EMBL/GenBank/DDBJ whole genome shotgun (WGS) entry which is preliminary data.</text>
</comment>
<dbReference type="InterPro" id="IPR011101">
    <property type="entry name" value="DUF5131"/>
</dbReference>
<dbReference type="PROSITE" id="PS51257">
    <property type="entry name" value="PROKAR_LIPOPROTEIN"/>
    <property type="match status" value="1"/>
</dbReference>
<dbReference type="AlphaFoldDB" id="A0A415DG18"/>
<dbReference type="Pfam" id="PF07505">
    <property type="entry name" value="DUF5131"/>
    <property type="match status" value="1"/>
</dbReference>
<evidence type="ECO:0000313" key="1">
    <source>
        <dbReference type="EMBL" id="RHJ75277.1"/>
    </source>
</evidence>
<dbReference type="EMBL" id="QRMN01000031">
    <property type="protein sequence ID" value="RHJ75277.1"/>
    <property type="molecule type" value="Genomic_DNA"/>
</dbReference>
<sequence>MSNNSKISWTTTTWNVTAGCDPISDGCKNCYARMMVERLKAMGQAKYQNGFIPTIHSECLNEPFGWKGNKLVFVVSMGDLFHKDIPFDFIDKVMEVITKCPQHTFQILTKRAERMHEYFSTHAIPENVWLGVTVENQKVKGRIDYLKKLDAPVRFLSCEPLLEDLGTLDLSDIDWVIVGGESGNRARKVEKDWILNIKSQCDASTGTAFFFKQWGTWSADGVKRSAKENGCLLDGKEYHAYPTPRKTKP</sequence>
<gene>
    <name evidence="1" type="ORF">DW105_13195</name>
</gene>
<reference evidence="1 2" key="1">
    <citation type="submission" date="2018-08" db="EMBL/GenBank/DDBJ databases">
        <title>A genome reference for cultivated species of the human gut microbiota.</title>
        <authorList>
            <person name="Zou Y."/>
            <person name="Xue W."/>
            <person name="Luo G."/>
        </authorList>
    </citation>
    <scope>NUCLEOTIDE SEQUENCE [LARGE SCALE GENOMIC DNA]</scope>
    <source>
        <strain evidence="1 2">AM09-18</strain>
    </source>
</reference>
<organism evidence="1 2">
    <name type="scientific">Phocaeicola vulgatus</name>
    <name type="common">Bacteroides vulgatus</name>
    <dbReference type="NCBI Taxonomy" id="821"/>
    <lineage>
        <taxon>Bacteria</taxon>
        <taxon>Pseudomonadati</taxon>
        <taxon>Bacteroidota</taxon>
        <taxon>Bacteroidia</taxon>
        <taxon>Bacteroidales</taxon>
        <taxon>Bacteroidaceae</taxon>
        <taxon>Phocaeicola</taxon>
    </lineage>
</organism>
<dbReference type="Proteomes" id="UP000283958">
    <property type="component" value="Unassembled WGS sequence"/>
</dbReference>
<proteinExistence type="predicted"/>
<name>A0A415DG18_PHOVU</name>
<dbReference type="RefSeq" id="WP_118327746.1">
    <property type="nucleotide sequence ID" value="NZ_QRMN01000031.1"/>
</dbReference>